<evidence type="ECO:0000313" key="3">
    <source>
        <dbReference type="EMBL" id="KAK8863952.1"/>
    </source>
</evidence>
<keyword evidence="2" id="KW-0732">Signal</keyword>
<keyword evidence="1" id="KW-0472">Membrane</keyword>
<gene>
    <name evidence="3" type="ORF">M9Y10_011646</name>
</gene>
<evidence type="ECO:0000256" key="2">
    <source>
        <dbReference type="SAM" id="SignalP"/>
    </source>
</evidence>
<evidence type="ECO:0000256" key="1">
    <source>
        <dbReference type="SAM" id="Phobius"/>
    </source>
</evidence>
<feature type="signal peptide" evidence="2">
    <location>
        <begin position="1"/>
        <end position="21"/>
    </location>
</feature>
<proteinExistence type="predicted"/>
<sequence length="112" mass="12251">MILSLFIIFLAQNFSNMNIKADNASTTQLPLPSLLPVPSQSQIPTPSFTPPPSSTPTQSFEIIFMSPLHSNTVNPAFSLIAIISLTISGTVSVIYIIFYIIPFIREDLSPLL</sequence>
<organism evidence="3 4">
    <name type="scientific">Tritrichomonas musculus</name>
    <dbReference type="NCBI Taxonomy" id="1915356"/>
    <lineage>
        <taxon>Eukaryota</taxon>
        <taxon>Metamonada</taxon>
        <taxon>Parabasalia</taxon>
        <taxon>Tritrichomonadida</taxon>
        <taxon>Tritrichomonadidae</taxon>
        <taxon>Tritrichomonas</taxon>
    </lineage>
</organism>
<evidence type="ECO:0000313" key="4">
    <source>
        <dbReference type="Proteomes" id="UP001470230"/>
    </source>
</evidence>
<keyword evidence="1" id="KW-1133">Transmembrane helix</keyword>
<reference evidence="3 4" key="1">
    <citation type="submission" date="2024-04" db="EMBL/GenBank/DDBJ databases">
        <title>Tritrichomonas musculus Genome.</title>
        <authorList>
            <person name="Alves-Ferreira E."/>
            <person name="Grigg M."/>
            <person name="Lorenzi H."/>
            <person name="Galac M."/>
        </authorList>
    </citation>
    <scope>NUCLEOTIDE SEQUENCE [LARGE SCALE GENOMIC DNA]</scope>
    <source>
        <strain evidence="3 4">EAF2021</strain>
    </source>
</reference>
<dbReference type="EMBL" id="JAPFFF010000017">
    <property type="protein sequence ID" value="KAK8863952.1"/>
    <property type="molecule type" value="Genomic_DNA"/>
</dbReference>
<accession>A0ABR2IL16</accession>
<comment type="caution">
    <text evidence="3">The sequence shown here is derived from an EMBL/GenBank/DDBJ whole genome shotgun (WGS) entry which is preliminary data.</text>
</comment>
<protein>
    <submittedName>
        <fullName evidence="3">Uncharacterized protein</fullName>
    </submittedName>
</protein>
<feature type="chain" id="PRO_5047522075" evidence="2">
    <location>
        <begin position="22"/>
        <end position="112"/>
    </location>
</feature>
<feature type="transmembrane region" description="Helical" evidence="1">
    <location>
        <begin position="76"/>
        <end position="101"/>
    </location>
</feature>
<name>A0ABR2IL16_9EUKA</name>
<keyword evidence="4" id="KW-1185">Reference proteome</keyword>
<keyword evidence="1" id="KW-0812">Transmembrane</keyword>
<dbReference type="Proteomes" id="UP001470230">
    <property type="component" value="Unassembled WGS sequence"/>
</dbReference>